<gene>
    <name evidence="1" type="ORF">X929_06940</name>
</gene>
<dbReference type="CDD" id="cd02513">
    <property type="entry name" value="CMP-NeuAc_Synthase"/>
    <property type="match status" value="1"/>
</dbReference>
<dbReference type="InterPro" id="IPR003329">
    <property type="entry name" value="Cytidylyl_trans"/>
</dbReference>
<dbReference type="GO" id="GO:0008781">
    <property type="term" value="F:N-acylneuraminate cytidylyltransferase activity"/>
    <property type="evidence" value="ECO:0007669"/>
    <property type="project" value="TreeGrafter"/>
</dbReference>
<accession>A0A2K1NZC3</accession>
<dbReference type="Proteomes" id="UP000236434">
    <property type="component" value="Unassembled WGS sequence"/>
</dbReference>
<dbReference type="PANTHER" id="PTHR21485">
    <property type="entry name" value="HAD SUPERFAMILY MEMBERS CMAS AND KDSC"/>
    <property type="match status" value="1"/>
</dbReference>
<dbReference type="Pfam" id="PF02348">
    <property type="entry name" value="CTP_transf_3"/>
    <property type="match status" value="1"/>
</dbReference>
<dbReference type="AlphaFoldDB" id="A0A2K1NZC3"/>
<sequence>MYNNKSFLAIIPARGGSKGIKDKNIINLKGKPLIAYTIDAAKESQVFDEIIVSTDSLKIAEISKSFGAKVPFLRPEKLASDNAKTVDVIIHALNYYVNKNIEFDYFMLLQPTSPLRNSKDIKNAVNLLFEKNANSVVSVCETEHSPLWSNTLPDDLSLANFIKQEVKNIPRQELPKYYRINGAIYISNVDFFIREKDFYGEKSYAYIMPPERSIDIDNLVDLKLVEILLGGVYEDKRDQ</sequence>
<proteinExistence type="predicted"/>
<dbReference type="RefSeq" id="WP_103067265.1">
    <property type="nucleotide sequence ID" value="NZ_AZRL01000017.1"/>
</dbReference>
<comment type="caution">
    <text evidence="1">The sequence shown here is derived from an EMBL/GenBank/DDBJ whole genome shotgun (WGS) entry which is preliminary data.</text>
</comment>
<dbReference type="PANTHER" id="PTHR21485:SF6">
    <property type="entry name" value="N-ACYLNEURAMINATE CYTIDYLYLTRANSFERASE-RELATED"/>
    <property type="match status" value="1"/>
</dbReference>
<dbReference type="InterPro" id="IPR029044">
    <property type="entry name" value="Nucleotide-diphossugar_trans"/>
</dbReference>
<protein>
    <submittedName>
        <fullName evidence="1">CMP-N-acetlyneuraminic acid synthetase</fullName>
    </submittedName>
</protein>
<evidence type="ECO:0000313" key="1">
    <source>
        <dbReference type="EMBL" id="PNR95889.1"/>
    </source>
</evidence>
<dbReference type="SUPFAM" id="SSF53448">
    <property type="entry name" value="Nucleotide-diphospho-sugar transferases"/>
    <property type="match status" value="1"/>
</dbReference>
<dbReference type="OrthoDB" id="9805604at2"/>
<name>A0A2K1NZC3_9BACT</name>
<evidence type="ECO:0000313" key="2">
    <source>
        <dbReference type="Proteomes" id="UP000236434"/>
    </source>
</evidence>
<dbReference type="InterPro" id="IPR050793">
    <property type="entry name" value="CMP-NeuNAc_synthase"/>
</dbReference>
<organism evidence="1 2">
    <name type="scientific">Petrotoga olearia DSM 13574</name>
    <dbReference type="NCBI Taxonomy" id="1122955"/>
    <lineage>
        <taxon>Bacteria</taxon>
        <taxon>Thermotogati</taxon>
        <taxon>Thermotogota</taxon>
        <taxon>Thermotogae</taxon>
        <taxon>Petrotogales</taxon>
        <taxon>Petrotogaceae</taxon>
        <taxon>Petrotoga</taxon>
    </lineage>
</organism>
<dbReference type="Gene3D" id="3.90.550.10">
    <property type="entry name" value="Spore Coat Polysaccharide Biosynthesis Protein SpsA, Chain A"/>
    <property type="match status" value="1"/>
</dbReference>
<dbReference type="EMBL" id="AZRL01000017">
    <property type="protein sequence ID" value="PNR95889.1"/>
    <property type="molecule type" value="Genomic_DNA"/>
</dbReference>
<reference evidence="1 2" key="1">
    <citation type="submission" date="2013-12" db="EMBL/GenBank/DDBJ databases">
        <title>Comparative genomics of Petrotoga isolates.</title>
        <authorList>
            <person name="Nesbo C.L."/>
            <person name="Charchuk R."/>
            <person name="Chow K."/>
        </authorList>
    </citation>
    <scope>NUCLEOTIDE SEQUENCE [LARGE SCALE GENOMIC DNA]</scope>
    <source>
        <strain evidence="1 2">DSM 13574</strain>
    </source>
</reference>